<protein>
    <submittedName>
        <fullName evidence="3">Uncharacterized protein</fullName>
    </submittedName>
</protein>
<proteinExistence type="predicted"/>
<gene>
    <name evidence="3" type="ORF">AARE701A_LOCUS18249</name>
</gene>
<dbReference type="PANTHER" id="PTHR36733:SF3">
    <property type="entry name" value="BNAC01G20690D PROTEIN"/>
    <property type="match status" value="1"/>
</dbReference>
<dbReference type="AlphaFoldDB" id="A0A8S2AUD5"/>
<reference evidence="3" key="1">
    <citation type="submission" date="2021-01" db="EMBL/GenBank/DDBJ databases">
        <authorList>
            <person name="Bezrukov I."/>
        </authorList>
    </citation>
    <scope>NUCLEOTIDE SEQUENCE</scope>
</reference>
<sequence>MASTLQNLILTTIFLVSLLLGCTEEVSGMRYIPNSPTPSESKHSDFLVNMVPQPSGLIPGFGRFLLPPTPKLPFLPYKDPLAAAPTTSHGIPICFSPNPGYKARSPSSREDQVPPVPQP</sequence>
<evidence type="ECO:0000256" key="2">
    <source>
        <dbReference type="SAM" id="SignalP"/>
    </source>
</evidence>
<name>A0A8S2AUD5_ARAAE</name>
<dbReference type="Proteomes" id="UP000682877">
    <property type="component" value="Chromosome 7"/>
</dbReference>
<accession>A0A8S2AUD5</accession>
<keyword evidence="4" id="KW-1185">Reference proteome</keyword>
<evidence type="ECO:0000313" key="3">
    <source>
        <dbReference type="EMBL" id="CAE6172145.1"/>
    </source>
</evidence>
<organism evidence="3 4">
    <name type="scientific">Arabidopsis arenosa</name>
    <name type="common">Sand rock-cress</name>
    <name type="synonym">Cardaminopsis arenosa</name>
    <dbReference type="NCBI Taxonomy" id="38785"/>
    <lineage>
        <taxon>Eukaryota</taxon>
        <taxon>Viridiplantae</taxon>
        <taxon>Streptophyta</taxon>
        <taxon>Embryophyta</taxon>
        <taxon>Tracheophyta</taxon>
        <taxon>Spermatophyta</taxon>
        <taxon>Magnoliopsida</taxon>
        <taxon>eudicotyledons</taxon>
        <taxon>Gunneridae</taxon>
        <taxon>Pentapetalae</taxon>
        <taxon>rosids</taxon>
        <taxon>malvids</taxon>
        <taxon>Brassicales</taxon>
        <taxon>Brassicaceae</taxon>
        <taxon>Camelineae</taxon>
        <taxon>Arabidopsis</taxon>
    </lineage>
</organism>
<feature type="region of interest" description="Disordered" evidence="1">
    <location>
        <begin position="95"/>
        <end position="119"/>
    </location>
</feature>
<dbReference type="InterPro" id="IPR034565">
    <property type="entry name" value="Put_cell_wall"/>
</dbReference>
<evidence type="ECO:0000256" key="1">
    <source>
        <dbReference type="SAM" id="MobiDB-lite"/>
    </source>
</evidence>
<keyword evidence="2" id="KW-0732">Signal</keyword>
<feature type="signal peptide" evidence="2">
    <location>
        <begin position="1"/>
        <end position="28"/>
    </location>
</feature>
<feature type="chain" id="PRO_5035731011" evidence="2">
    <location>
        <begin position="29"/>
        <end position="119"/>
    </location>
</feature>
<dbReference type="PANTHER" id="PTHR36733">
    <property type="entry name" value="CELL WALL PROTEIN-RELATED"/>
    <property type="match status" value="1"/>
</dbReference>
<dbReference type="EMBL" id="LR999457">
    <property type="protein sequence ID" value="CAE6172145.1"/>
    <property type="molecule type" value="Genomic_DNA"/>
</dbReference>
<evidence type="ECO:0000313" key="4">
    <source>
        <dbReference type="Proteomes" id="UP000682877"/>
    </source>
</evidence>